<dbReference type="Proteomes" id="UP001172101">
    <property type="component" value="Unassembled WGS sequence"/>
</dbReference>
<name>A0AA40BH04_9PEZI</name>
<feature type="signal peptide" evidence="2">
    <location>
        <begin position="1"/>
        <end position="22"/>
    </location>
</feature>
<proteinExistence type="predicted"/>
<comment type="caution">
    <text evidence="3">The sequence shown here is derived from an EMBL/GenBank/DDBJ whole genome shotgun (WGS) entry which is preliminary data.</text>
</comment>
<feature type="region of interest" description="Disordered" evidence="1">
    <location>
        <begin position="86"/>
        <end position="108"/>
    </location>
</feature>
<evidence type="ECO:0000256" key="2">
    <source>
        <dbReference type="SAM" id="SignalP"/>
    </source>
</evidence>
<dbReference type="EMBL" id="JAUIRO010000001">
    <property type="protein sequence ID" value="KAK0734053.1"/>
    <property type="molecule type" value="Genomic_DNA"/>
</dbReference>
<sequence>MQLKSLFVILATSLMSMVAADALGDETTTSTSTMTKTVTITSCNPTVTDCPARTSTSAPVYPLSNSTSSAGPTAYSNSTSSFVIYTSSPAPTGTPGGSSTPTKSTTATSSLATGGAGSLFVQSGLLLSVLGAGVAFLA</sequence>
<dbReference type="RefSeq" id="XP_060302930.1">
    <property type="nucleotide sequence ID" value="XM_060439172.1"/>
</dbReference>
<evidence type="ECO:0000313" key="3">
    <source>
        <dbReference type="EMBL" id="KAK0734053.1"/>
    </source>
</evidence>
<keyword evidence="4" id="KW-1185">Reference proteome</keyword>
<evidence type="ECO:0000313" key="4">
    <source>
        <dbReference type="Proteomes" id="UP001172101"/>
    </source>
</evidence>
<keyword evidence="2" id="KW-0732">Signal</keyword>
<feature type="chain" id="PRO_5041456734" description="GPI anchored serine-rich protein" evidence="2">
    <location>
        <begin position="23"/>
        <end position="138"/>
    </location>
</feature>
<evidence type="ECO:0008006" key="5">
    <source>
        <dbReference type="Google" id="ProtNLM"/>
    </source>
</evidence>
<dbReference type="AlphaFoldDB" id="A0AA40BH04"/>
<organism evidence="3 4">
    <name type="scientific">Lasiosphaeria miniovina</name>
    <dbReference type="NCBI Taxonomy" id="1954250"/>
    <lineage>
        <taxon>Eukaryota</taxon>
        <taxon>Fungi</taxon>
        <taxon>Dikarya</taxon>
        <taxon>Ascomycota</taxon>
        <taxon>Pezizomycotina</taxon>
        <taxon>Sordariomycetes</taxon>
        <taxon>Sordariomycetidae</taxon>
        <taxon>Sordariales</taxon>
        <taxon>Lasiosphaeriaceae</taxon>
        <taxon>Lasiosphaeria</taxon>
    </lineage>
</organism>
<dbReference type="GeneID" id="85322442"/>
<gene>
    <name evidence="3" type="ORF">B0T26DRAFT_670388</name>
</gene>
<accession>A0AA40BH04</accession>
<reference evidence="3" key="1">
    <citation type="submission" date="2023-06" db="EMBL/GenBank/DDBJ databases">
        <title>Genome-scale phylogeny and comparative genomics of the fungal order Sordariales.</title>
        <authorList>
            <consortium name="Lawrence Berkeley National Laboratory"/>
            <person name="Hensen N."/>
            <person name="Bonometti L."/>
            <person name="Westerberg I."/>
            <person name="Brannstrom I.O."/>
            <person name="Guillou S."/>
            <person name="Cros-Aarteil S."/>
            <person name="Calhoun S."/>
            <person name="Haridas S."/>
            <person name="Kuo A."/>
            <person name="Mondo S."/>
            <person name="Pangilinan J."/>
            <person name="Riley R."/>
            <person name="LaButti K."/>
            <person name="Andreopoulos B."/>
            <person name="Lipzen A."/>
            <person name="Chen C."/>
            <person name="Yanf M."/>
            <person name="Daum C."/>
            <person name="Ng V."/>
            <person name="Clum A."/>
            <person name="Steindorff A."/>
            <person name="Ohm R."/>
            <person name="Martin F."/>
            <person name="Silar P."/>
            <person name="Natvig D."/>
            <person name="Lalanne C."/>
            <person name="Gautier V."/>
            <person name="Ament-velasquez S.L."/>
            <person name="Kruys A."/>
            <person name="Hutchinson M.I."/>
            <person name="Powell A.J."/>
            <person name="Barry K."/>
            <person name="Miller A.N."/>
            <person name="Grigoriev I.V."/>
            <person name="Debuchy R."/>
            <person name="Gladieux P."/>
            <person name="Thoren M.H."/>
            <person name="Johannesson H."/>
        </authorList>
    </citation>
    <scope>NUCLEOTIDE SEQUENCE</scope>
    <source>
        <strain evidence="3">SMH2392-1A</strain>
    </source>
</reference>
<evidence type="ECO:0000256" key="1">
    <source>
        <dbReference type="SAM" id="MobiDB-lite"/>
    </source>
</evidence>
<protein>
    <recommendedName>
        <fullName evidence="5">GPI anchored serine-rich protein</fullName>
    </recommendedName>
</protein>